<feature type="signal peptide" evidence="2">
    <location>
        <begin position="1"/>
        <end position="26"/>
    </location>
</feature>
<dbReference type="OrthoDB" id="8183300at2759"/>
<evidence type="ECO:0000256" key="1">
    <source>
        <dbReference type="ARBA" id="ARBA00022729"/>
    </source>
</evidence>
<keyword evidence="3" id="KW-1185">Reference proteome</keyword>
<dbReference type="Proteomes" id="UP000504606">
    <property type="component" value="Unplaced"/>
</dbReference>
<keyword evidence="1 2" id="KW-0732">Signal</keyword>
<organism evidence="3 4">
    <name type="scientific">Frankliniella occidentalis</name>
    <name type="common">Western flower thrips</name>
    <name type="synonym">Euthrips occidentalis</name>
    <dbReference type="NCBI Taxonomy" id="133901"/>
    <lineage>
        <taxon>Eukaryota</taxon>
        <taxon>Metazoa</taxon>
        <taxon>Ecdysozoa</taxon>
        <taxon>Arthropoda</taxon>
        <taxon>Hexapoda</taxon>
        <taxon>Insecta</taxon>
        <taxon>Pterygota</taxon>
        <taxon>Neoptera</taxon>
        <taxon>Paraneoptera</taxon>
        <taxon>Thysanoptera</taxon>
        <taxon>Terebrantia</taxon>
        <taxon>Thripoidea</taxon>
        <taxon>Thripidae</taxon>
        <taxon>Frankliniella</taxon>
    </lineage>
</organism>
<protein>
    <submittedName>
        <fullName evidence="4">Uncharacterized protein LOC113203782</fullName>
    </submittedName>
</protein>
<reference evidence="4" key="1">
    <citation type="submission" date="2025-08" db="UniProtKB">
        <authorList>
            <consortium name="RefSeq"/>
        </authorList>
    </citation>
    <scope>IDENTIFICATION</scope>
    <source>
        <tissue evidence="4">Whole organism</tissue>
    </source>
</reference>
<dbReference type="AlphaFoldDB" id="A0A6J1S6U8"/>
<evidence type="ECO:0000256" key="2">
    <source>
        <dbReference type="SAM" id="SignalP"/>
    </source>
</evidence>
<accession>A0A6J1S6U8</accession>
<name>A0A6J1S6U8_FRAOC</name>
<gene>
    <name evidence="4" type="primary">LOC113203782</name>
</gene>
<dbReference type="Gene3D" id="2.70.220.10">
    <property type="entry name" value="Ganglioside GM2 activator"/>
    <property type="match status" value="1"/>
</dbReference>
<dbReference type="RefSeq" id="XP_026274436.1">
    <property type="nucleotide sequence ID" value="XM_026418651.2"/>
</dbReference>
<feature type="chain" id="PRO_5026990438" evidence="2">
    <location>
        <begin position="27"/>
        <end position="207"/>
    </location>
</feature>
<dbReference type="InterPro" id="IPR036846">
    <property type="entry name" value="GM2-AP_sf"/>
</dbReference>
<dbReference type="GeneID" id="113203782"/>
<proteinExistence type="predicted"/>
<evidence type="ECO:0000313" key="4">
    <source>
        <dbReference type="RefSeq" id="XP_026274436.1"/>
    </source>
</evidence>
<sequence>MADYTNWGVRLLVLVAFGVVLGPGAASGARTGKAKSRGSHLVSRLLSVDMCRDRPSAIANMSAVMRHLTGGTISVDVDMIVSRTAQSFSKFDMTLTKCRDAVSSNSCEYYQTWTYELGVCRVMSIPGMPWSASMSKMTPPFKCPFVKGVYHTRNATADLDAVLHIPIQWEGNVWRVNIMVYNQLKELHLCWVADLDFPRVKNQQHDP</sequence>
<evidence type="ECO:0000313" key="3">
    <source>
        <dbReference type="Proteomes" id="UP000504606"/>
    </source>
</evidence>
<dbReference type="KEGG" id="foc:113203782"/>